<dbReference type="InterPro" id="IPR012338">
    <property type="entry name" value="Beta-lactam/transpept-like"/>
</dbReference>
<dbReference type="InterPro" id="IPR051478">
    <property type="entry name" value="Beta-lactamase-like_AB/R"/>
</dbReference>
<dbReference type="PANTHER" id="PTHR22935:SF95">
    <property type="entry name" value="BETA-LACTAMASE-LIKE 1-RELATED"/>
    <property type="match status" value="1"/>
</dbReference>
<gene>
    <name evidence="3" type="ORF">MNBD_ALPHA01-983</name>
</gene>
<dbReference type="EMBL" id="UOEJ01000280">
    <property type="protein sequence ID" value="VAW07589.1"/>
    <property type="molecule type" value="Genomic_DNA"/>
</dbReference>
<accession>A0A3B0T5I5</accession>
<organism evidence="3">
    <name type="scientific">hydrothermal vent metagenome</name>
    <dbReference type="NCBI Taxonomy" id="652676"/>
    <lineage>
        <taxon>unclassified sequences</taxon>
        <taxon>metagenomes</taxon>
        <taxon>ecological metagenomes</taxon>
    </lineage>
</organism>
<dbReference type="SUPFAM" id="SSF56601">
    <property type="entry name" value="beta-lactamase/transpeptidase-like"/>
    <property type="match status" value="1"/>
</dbReference>
<evidence type="ECO:0000259" key="2">
    <source>
        <dbReference type="Pfam" id="PF00144"/>
    </source>
</evidence>
<proteinExistence type="inferred from homology"/>
<dbReference type="Gene3D" id="3.40.710.10">
    <property type="entry name" value="DD-peptidase/beta-lactamase superfamily"/>
    <property type="match status" value="1"/>
</dbReference>
<reference evidence="3" key="1">
    <citation type="submission" date="2018-06" db="EMBL/GenBank/DDBJ databases">
        <authorList>
            <person name="Zhirakovskaya E."/>
        </authorList>
    </citation>
    <scope>NUCLEOTIDE SEQUENCE</scope>
</reference>
<dbReference type="AlphaFoldDB" id="A0A3B0T5I5"/>
<dbReference type="PANTHER" id="PTHR22935">
    <property type="entry name" value="PENICILLIN-BINDING PROTEIN"/>
    <property type="match status" value="1"/>
</dbReference>
<sequence>MSILFKGILTVIMVGLSGNFAAHATSPDVGKLEKALQTHITHDQAVGLVVGILDDNGRQIISLGKSDRLNGPVVDENSIFEIGSVTKTFTGILLAEMVIRGEVSLDDPVAEYLPENVTLPSRDGQQITLRHLATHTSGLPRMPDNFKPVYATNPYADYTVQDMYDFLSGHKLTRDIGAVAEYSNIGMGLLGHILARKAQMPYEDLVKQRILRPLGMKDTTITISAAQKPHFTTGHDPAGEPASHWDIPTFAGAGAFRSTGKDMMTYLAANMAVTVTSLSPAIEMSHRFQHEFGSKDMYIGLGWLTRTGAEATVIWHNGGTGGYRTSIGFDKSRKRGVFVLTNSQDDPDKIAMAILKDEIASLVVEPAETITNVGKFVGDYQLAPNFILSVTAEKGRLYVQATGQVKLPIYVKGQNEFFYKAVNASLSFIEDEAGNISSLILHQNGNHPAKKIR</sequence>
<protein>
    <submittedName>
        <fullName evidence="3">Beta-lactamase class C-like and penicillin binding proteins (PBPs) superfamily</fullName>
    </submittedName>
</protein>
<comment type="similarity">
    <text evidence="1">Belongs to the beta-lactamase family.</text>
</comment>
<feature type="domain" description="Beta-lactamase-related" evidence="2">
    <location>
        <begin position="36"/>
        <end position="358"/>
    </location>
</feature>
<dbReference type="InterPro" id="IPR001466">
    <property type="entry name" value="Beta-lactam-related"/>
</dbReference>
<evidence type="ECO:0000256" key="1">
    <source>
        <dbReference type="ARBA" id="ARBA00038473"/>
    </source>
</evidence>
<dbReference type="Pfam" id="PF00144">
    <property type="entry name" value="Beta-lactamase"/>
    <property type="match status" value="1"/>
</dbReference>
<evidence type="ECO:0000313" key="3">
    <source>
        <dbReference type="EMBL" id="VAW07589.1"/>
    </source>
</evidence>
<name>A0A3B0T5I5_9ZZZZ</name>